<comment type="caution">
    <text evidence="2">The sequence shown here is derived from an EMBL/GenBank/DDBJ whole genome shotgun (WGS) entry which is preliminary data.</text>
</comment>
<dbReference type="AlphaFoldDB" id="A0AAV4CVK0"/>
<keyword evidence="3" id="KW-1185">Reference proteome</keyword>
<gene>
    <name evidence="2" type="ORF">PoB_006241400</name>
</gene>
<evidence type="ECO:0000256" key="1">
    <source>
        <dbReference type="SAM" id="MobiDB-lite"/>
    </source>
</evidence>
<dbReference type="Proteomes" id="UP000735302">
    <property type="component" value="Unassembled WGS sequence"/>
</dbReference>
<feature type="compositionally biased region" description="Basic and acidic residues" evidence="1">
    <location>
        <begin position="7"/>
        <end position="26"/>
    </location>
</feature>
<sequence length="64" mass="7319">MRKATKHERPTTTRRQEAPQTEKGDNGKFTYLMSGRIPARFKPSQSDQDDARLLKPMSPADCLQ</sequence>
<feature type="region of interest" description="Disordered" evidence="1">
    <location>
        <begin position="1"/>
        <end position="64"/>
    </location>
</feature>
<dbReference type="EMBL" id="BLXT01007016">
    <property type="protein sequence ID" value="GFO35909.1"/>
    <property type="molecule type" value="Genomic_DNA"/>
</dbReference>
<reference evidence="2 3" key="1">
    <citation type="journal article" date="2021" name="Elife">
        <title>Chloroplast acquisition without the gene transfer in kleptoplastic sea slugs, Plakobranchus ocellatus.</title>
        <authorList>
            <person name="Maeda T."/>
            <person name="Takahashi S."/>
            <person name="Yoshida T."/>
            <person name="Shimamura S."/>
            <person name="Takaki Y."/>
            <person name="Nagai Y."/>
            <person name="Toyoda A."/>
            <person name="Suzuki Y."/>
            <person name="Arimoto A."/>
            <person name="Ishii H."/>
            <person name="Satoh N."/>
            <person name="Nishiyama T."/>
            <person name="Hasebe M."/>
            <person name="Maruyama T."/>
            <person name="Minagawa J."/>
            <person name="Obokata J."/>
            <person name="Shigenobu S."/>
        </authorList>
    </citation>
    <scope>NUCLEOTIDE SEQUENCE [LARGE SCALE GENOMIC DNA]</scope>
</reference>
<organism evidence="2 3">
    <name type="scientific">Plakobranchus ocellatus</name>
    <dbReference type="NCBI Taxonomy" id="259542"/>
    <lineage>
        <taxon>Eukaryota</taxon>
        <taxon>Metazoa</taxon>
        <taxon>Spiralia</taxon>
        <taxon>Lophotrochozoa</taxon>
        <taxon>Mollusca</taxon>
        <taxon>Gastropoda</taxon>
        <taxon>Heterobranchia</taxon>
        <taxon>Euthyneura</taxon>
        <taxon>Panpulmonata</taxon>
        <taxon>Sacoglossa</taxon>
        <taxon>Placobranchoidea</taxon>
        <taxon>Plakobranchidae</taxon>
        <taxon>Plakobranchus</taxon>
    </lineage>
</organism>
<accession>A0AAV4CVK0</accession>
<proteinExistence type="predicted"/>
<evidence type="ECO:0000313" key="2">
    <source>
        <dbReference type="EMBL" id="GFO35909.1"/>
    </source>
</evidence>
<evidence type="ECO:0000313" key="3">
    <source>
        <dbReference type="Proteomes" id="UP000735302"/>
    </source>
</evidence>
<name>A0AAV4CVK0_9GAST</name>
<protein>
    <submittedName>
        <fullName evidence="2">Uncharacterized protein</fullName>
    </submittedName>
</protein>
<feature type="non-terminal residue" evidence="2">
    <location>
        <position position="64"/>
    </location>
</feature>